<evidence type="ECO:0000256" key="1">
    <source>
        <dbReference type="ARBA" id="ARBA00007905"/>
    </source>
</evidence>
<dbReference type="InterPro" id="IPR020471">
    <property type="entry name" value="AKR"/>
</dbReference>
<dbReference type="GO" id="GO:0016616">
    <property type="term" value="F:oxidoreductase activity, acting on the CH-OH group of donors, NAD or NADP as acceptor"/>
    <property type="evidence" value="ECO:0007669"/>
    <property type="project" value="UniProtKB-ARBA"/>
</dbReference>
<organism evidence="5">
    <name type="scientific">Calcidiscus leptoporus</name>
    <dbReference type="NCBI Taxonomy" id="127549"/>
    <lineage>
        <taxon>Eukaryota</taxon>
        <taxon>Haptista</taxon>
        <taxon>Haptophyta</taxon>
        <taxon>Prymnesiophyceae</taxon>
        <taxon>Coccolithales</taxon>
        <taxon>Calcidiscaceae</taxon>
        <taxon>Calcidiscus</taxon>
    </lineage>
</organism>
<evidence type="ECO:0000313" key="5">
    <source>
        <dbReference type="EMBL" id="CAD8551573.1"/>
    </source>
</evidence>
<reference evidence="5" key="1">
    <citation type="submission" date="2021-01" db="EMBL/GenBank/DDBJ databases">
        <authorList>
            <person name="Corre E."/>
            <person name="Pelletier E."/>
            <person name="Niang G."/>
            <person name="Scheremetjew M."/>
            <person name="Finn R."/>
            <person name="Kale V."/>
            <person name="Holt S."/>
            <person name="Cochrane G."/>
            <person name="Meng A."/>
            <person name="Brown T."/>
            <person name="Cohen L."/>
        </authorList>
    </citation>
    <scope>NUCLEOTIDE SEQUENCE</scope>
    <source>
        <strain evidence="5">RCC1130</strain>
    </source>
</reference>
<feature type="domain" description="NADP-dependent oxidoreductase" evidence="4">
    <location>
        <begin position="53"/>
        <end position="122"/>
    </location>
</feature>
<accession>A0A7S0JHQ2</accession>
<dbReference type="InterPro" id="IPR036812">
    <property type="entry name" value="NAD(P)_OxRdtase_dom_sf"/>
</dbReference>
<sequence length="183" mass="20057">MKASFPDAPPVTLQSKFNPYHRGRTANGAGEDFLTASAELGVVVTAYCPLNDWPSKMKAVDDAHVRHIAGRLGKTAAQVILRWAVQLGLNPLTRSRQEERLRQAAQIWDFELSDDDMARLSGLAWFVLSPSNKVPATVVDAYGVRSADAAVAQHAPRERPTVAQPIKACDMAWSMLDSSKMEL</sequence>
<dbReference type="PANTHER" id="PTHR43827:SF3">
    <property type="entry name" value="NADP-DEPENDENT OXIDOREDUCTASE DOMAIN-CONTAINING PROTEIN"/>
    <property type="match status" value="1"/>
</dbReference>
<dbReference type="EMBL" id="HBER01053798">
    <property type="protein sequence ID" value="CAD8551573.1"/>
    <property type="molecule type" value="Transcribed_RNA"/>
</dbReference>
<keyword evidence="2" id="KW-0521">NADP</keyword>
<protein>
    <recommendedName>
        <fullName evidence="4">NADP-dependent oxidoreductase domain-containing protein</fullName>
    </recommendedName>
</protein>
<name>A0A7S0JHQ2_9EUKA</name>
<dbReference type="Gene3D" id="3.20.20.100">
    <property type="entry name" value="NADP-dependent oxidoreductase domain"/>
    <property type="match status" value="1"/>
</dbReference>
<dbReference type="AlphaFoldDB" id="A0A7S0JHQ2"/>
<gene>
    <name evidence="5" type="ORF">CLEP1334_LOCUS26863</name>
</gene>
<evidence type="ECO:0000256" key="3">
    <source>
        <dbReference type="ARBA" id="ARBA00023002"/>
    </source>
</evidence>
<evidence type="ECO:0000256" key="2">
    <source>
        <dbReference type="ARBA" id="ARBA00022857"/>
    </source>
</evidence>
<evidence type="ECO:0000259" key="4">
    <source>
        <dbReference type="Pfam" id="PF00248"/>
    </source>
</evidence>
<keyword evidence="3" id="KW-0560">Oxidoreductase</keyword>
<dbReference type="Pfam" id="PF00248">
    <property type="entry name" value="Aldo_ket_red"/>
    <property type="match status" value="1"/>
</dbReference>
<dbReference type="PANTHER" id="PTHR43827">
    <property type="entry name" value="2,5-DIKETO-D-GLUCONIC ACID REDUCTASE"/>
    <property type="match status" value="1"/>
</dbReference>
<dbReference type="SUPFAM" id="SSF51430">
    <property type="entry name" value="NAD(P)-linked oxidoreductase"/>
    <property type="match status" value="1"/>
</dbReference>
<proteinExistence type="inferred from homology"/>
<dbReference type="InterPro" id="IPR023210">
    <property type="entry name" value="NADP_OxRdtase_dom"/>
</dbReference>
<comment type="similarity">
    <text evidence="1">Belongs to the aldo/keto reductase family.</text>
</comment>